<comment type="cofactor">
    <cofactor evidence="1">
        <name>FAD</name>
        <dbReference type="ChEBI" id="CHEBI:57692"/>
    </cofactor>
</comment>
<reference evidence="6 7" key="1">
    <citation type="submission" date="2021-03" db="EMBL/GenBank/DDBJ databases">
        <title>Genomic Encyclopedia of Type Strains, Phase IV (KMG-IV): sequencing the most valuable type-strain genomes for metagenomic binning, comparative biology and taxonomic classification.</title>
        <authorList>
            <person name="Goeker M."/>
        </authorList>
    </citation>
    <scope>NUCLEOTIDE SEQUENCE [LARGE SCALE GENOMIC DNA]</scope>
    <source>
        <strain evidence="6 7">DSM 21600</strain>
    </source>
</reference>
<feature type="domain" description="RsdA/BaiN/AoA(So)-like Rossmann fold-like" evidence="4">
    <location>
        <begin position="5"/>
        <end position="394"/>
    </location>
</feature>
<dbReference type="InterPro" id="IPR023166">
    <property type="entry name" value="BaiN-like_dom_sf"/>
</dbReference>
<dbReference type="Pfam" id="PF22780">
    <property type="entry name" value="HI0933_like_1st"/>
    <property type="match status" value="1"/>
</dbReference>
<dbReference type="InterPro" id="IPR022460">
    <property type="entry name" value="Flavoprotein_PP4765"/>
</dbReference>
<dbReference type="InterPro" id="IPR057661">
    <property type="entry name" value="RsdA/BaiN/AoA(So)_Rossmann"/>
</dbReference>
<dbReference type="Gene3D" id="1.10.8.260">
    <property type="entry name" value="HI0933 insert domain-like"/>
    <property type="match status" value="1"/>
</dbReference>
<dbReference type="PANTHER" id="PTHR42887">
    <property type="entry name" value="OS12G0638800 PROTEIN"/>
    <property type="match status" value="1"/>
</dbReference>
<evidence type="ECO:0000256" key="1">
    <source>
        <dbReference type="ARBA" id="ARBA00001974"/>
    </source>
</evidence>
<dbReference type="InterPro" id="IPR036188">
    <property type="entry name" value="FAD/NAD-bd_sf"/>
</dbReference>
<dbReference type="Gene3D" id="2.40.30.10">
    <property type="entry name" value="Translation factors"/>
    <property type="match status" value="1"/>
</dbReference>
<keyword evidence="3" id="KW-0274">FAD</keyword>
<dbReference type="Gene3D" id="3.50.50.60">
    <property type="entry name" value="FAD/NAD(P)-binding domain"/>
    <property type="match status" value="1"/>
</dbReference>
<proteinExistence type="predicted"/>
<accession>A0ABS4E291</accession>
<dbReference type="SUPFAM" id="SSF51905">
    <property type="entry name" value="FAD/NAD(P)-binding domain"/>
    <property type="match status" value="1"/>
</dbReference>
<dbReference type="SUPFAM" id="SSF160996">
    <property type="entry name" value="HI0933 insert domain-like"/>
    <property type="match status" value="1"/>
</dbReference>
<evidence type="ECO:0000256" key="2">
    <source>
        <dbReference type="ARBA" id="ARBA00022630"/>
    </source>
</evidence>
<evidence type="ECO:0000256" key="3">
    <source>
        <dbReference type="ARBA" id="ARBA00022827"/>
    </source>
</evidence>
<dbReference type="Proteomes" id="UP000759443">
    <property type="component" value="Unassembled WGS sequence"/>
</dbReference>
<dbReference type="RefSeq" id="WP_209946847.1">
    <property type="nucleotide sequence ID" value="NZ_JAGGJU010000009.1"/>
</dbReference>
<feature type="domain" description="RsdA/BaiN/AoA(So)-like insert" evidence="5">
    <location>
        <begin position="191"/>
        <end position="342"/>
    </location>
</feature>
<dbReference type="PANTHER" id="PTHR42887:SF1">
    <property type="entry name" value="BLR3961 PROTEIN"/>
    <property type="match status" value="1"/>
</dbReference>
<sequence length="403" mass="42640">MAKRTILIVGGGPAGLAAAERLSGAGHLVTLCEAMPTVGRKLLMAGKSGLNLTHSDPFDIFLARYGEAAPRLAGLLETYPAERLRAWADALGADTFVGTSGRVFPRVMKASPLLRAWLARLEAQGVTILTRYRLTGFSQNAAHFDTAGGETSLPFDALLLALGGASWPRLGSDGQWAQMLRHKGVAISPLQPANCGFDAALDAGFLERFAGTPVKSVTVTSAAGSLQGEFVITRHGVEGSLIYAHSAVLREAIRQTATAALEVDLAPGRAVEKLERDLARVDRKASFSNRLRKGAGLDGVKAALLRALTSEDDRRDAARLARRIKALAVPLLRPRPIEEAISTAGGIAWGEFDTNLMLKAMPGTFAAGEMLDWEAPTGGYLLTACFASGWAAADGIDRWLSGV</sequence>
<evidence type="ECO:0000313" key="7">
    <source>
        <dbReference type="Proteomes" id="UP000759443"/>
    </source>
</evidence>
<evidence type="ECO:0000259" key="5">
    <source>
        <dbReference type="Pfam" id="PF22780"/>
    </source>
</evidence>
<evidence type="ECO:0000259" key="4">
    <source>
        <dbReference type="Pfam" id="PF03486"/>
    </source>
</evidence>
<gene>
    <name evidence="6" type="ORF">J2Z17_003471</name>
</gene>
<dbReference type="Pfam" id="PF03486">
    <property type="entry name" value="HI0933_like"/>
    <property type="match status" value="1"/>
</dbReference>
<dbReference type="EMBL" id="JAGGJU010000009">
    <property type="protein sequence ID" value="MBP1852019.1"/>
    <property type="molecule type" value="Genomic_DNA"/>
</dbReference>
<dbReference type="InterPro" id="IPR004792">
    <property type="entry name" value="BaiN-like"/>
</dbReference>
<organism evidence="6 7">
    <name type="scientific">Rhizobium halophytocola</name>
    <dbReference type="NCBI Taxonomy" id="735519"/>
    <lineage>
        <taxon>Bacteria</taxon>
        <taxon>Pseudomonadati</taxon>
        <taxon>Pseudomonadota</taxon>
        <taxon>Alphaproteobacteria</taxon>
        <taxon>Hyphomicrobiales</taxon>
        <taxon>Rhizobiaceae</taxon>
        <taxon>Rhizobium/Agrobacterium group</taxon>
        <taxon>Rhizobium</taxon>
    </lineage>
</organism>
<dbReference type="NCBIfam" id="TIGR00275">
    <property type="entry name" value="aminoacetone oxidase family FAD-binding enzyme"/>
    <property type="match status" value="1"/>
</dbReference>
<dbReference type="InterPro" id="IPR055178">
    <property type="entry name" value="RsdA/BaiN/AoA(So)-like_dom"/>
</dbReference>
<evidence type="ECO:0000313" key="6">
    <source>
        <dbReference type="EMBL" id="MBP1852019.1"/>
    </source>
</evidence>
<protein>
    <submittedName>
        <fullName evidence="6">Flavoprotein (TIGR03862 family)</fullName>
    </submittedName>
</protein>
<dbReference type="NCBIfam" id="TIGR03862">
    <property type="entry name" value="flavo_PP4765"/>
    <property type="match status" value="1"/>
</dbReference>
<keyword evidence="2" id="KW-0285">Flavoprotein</keyword>
<keyword evidence="7" id="KW-1185">Reference proteome</keyword>
<comment type="caution">
    <text evidence="6">The sequence shown here is derived from an EMBL/GenBank/DDBJ whole genome shotgun (WGS) entry which is preliminary data.</text>
</comment>
<name>A0ABS4E291_9HYPH</name>